<keyword evidence="4" id="KW-0460">Magnesium</keyword>
<evidence type="ECO:0000259" key="5">
    <source>
        <dbReference type="PROSITE" id="PS51462"/>
    </source>
</evidence>
<dbReference type="InterPro" id="IPR000086">
    <property type="entry name" value="NUDIX_hydrolase_dom"/>
</dbReference>
<proteinExistence type="predicted"/>
<dbReference type="CDD" id="cd04688">
    <property type="entry name" value="NUDIX_Hydrolase"/>
    <property type="match status" value="1"/>
</dbReference>
<accession>A0ABX1XBI0</accession>
<dbReference type="PANTHER" id="PTHR42904">
    <property type="entry name" value="NUDIX HYDROLASE, NUDC SUBFAMILY"/>
    <property type="match status" value="1"/>
</dbReference>
<dbReference type="SUPFAM" id="SSF55811">
    <property type="entry name" value="Nudix"/>
    <property type="match status" value="1"/>
</dbReference>
<protein>
    <submittedName>
        <fullName evidence="6">NUDIX domain-containing protein</fullName>
    </submittedName>
</protein>
<gene>
    <name evidence="6" type="ORF">GC096_15020</name>
</gene>
<evidence type="ECO:0000256" key="1">
    <source>
        <dbReference type="ARBA" id="ARBA00001946"/>
    </source>
</evidence>
<reference evidence="6 7" key="1">
    <citation type="submission" date="2019-10" db="EMBL/GenBank/DDBJ databases">
        <title>Description of Paenibacillus humi sp. nov.</title>
        <authorList>
            <person name="Carlier A."/>
            <person name="Qi S."/>
        </authorList>
    </citation>
    <scope>NUCLEOTIDE SEQUENCE [LARGE SCALE GENOMIC DNA]</scope>
    <source>
        <strain evidence="6 7">LMG 31461</strain>
    </source>
</reference>
<comment type="caution">
    <text evidence="6">The sequence shown here is derived from an EMBL/GenBank/DDBJ whole genome shotgun (WGS) entry which is preliminary data.</text>
</comment>
<dbReference type="PROSITE" id="PS51462">
    <property type="entry name" value="NUDIX"/>
    <property type="match status" value="1"/>
</dbReference>
<evidence type="ECO:0000256" key="3">
    <source>
        <dbReference type="ARBA" id="ARBA00022801"/>
    </source>
</evidence>
<keyword evidence="2" id="KW-0479">Metal-binding</keyword>
<evidence type="ECO:0000256" key="4">
    <source>
        <dbReference type="ARBA" id="ARBA00022842"/>
    </source>
</evidence>
<dbReference type="InterPro" id="IPR015797">
    <property type="entry name" value="NUDIX_hydrolase-like_dom_sf"/>
</dbReference>
<dbReference type="PROSITE" id="PS00893">
    <property type="entry name" value="NUDIX_BOX"/>
    <property type="match status" value="1"/>
</dbReference>
<keyword evidence="3" id="KW-0378">Hydrolase</keyword>
<dbReference type="Gene3D" id="3.90.79.10">
    <property type="entry name" value="Nucleoside Triphosphate Pyrophosphohydrolase"/>
    <property type="match status" value="1"/>
</dbReference>
<comment type="cofactor">
    <cofactor evidence="1">
        <name>Mg(2+)</name>
        <dbReference type="ChEBI" id="CHEBI:18420"/>
    </cofactor>
</comment>
<evidence type="ECO:0000313" key="7">
    <source>
        <dbReference type="Proteomes" id="UP000653578"/>
    </source>
</evidence>
<feature type="domain" description="Nudix hydrolase" evidence="5">
    <location>
        <begin position="2"/>
        <end position="142"/>
    </location>
</feature>
<dbReference type="Proteomes" id="UP000653578">
    <property type="component" value="Unassembled WGS sequence"/>
</dbReference>
<dbReference type="InterPro" id="IPR020084">
    <property type="entry name" value="NUDIX_hydrolase_CS"/>
</dbReference>
<evidence type="ECO:0000313" key="6">
    <source>
        <dbReference type="EMBL" id="NOU65344.1"/>
    </source>
</evidence>
<organism evidence="6 7">
    <name type="scientific">Paenibacillus plantarum</name>
    <dbReference type="NCBI Taxonomy" id="2654975"/>
    <lineage>
        <taxon>Bacteria</taxon>
        <taxon>Bacillati</taxon>
        <taxon>Bacillota</taxon>
        <taxon>Bacilli</taxon>
        <taxon>Bacillales</taxon>
        <taxon>Paenibacillaceae</taxon>
        <taxon>Paenibacillus</taxon>
    </lineage>
</organism>
<evidence type="ECO:0000256" key="2">
    <source>
        <dbReference type="ARBA" id="ARBA00022723"/>
    </source>
</evidence>
<name>A0ABX1XBI0_9BACL</name>
<sequence>MHPRANTLGLVIKDNYILLEEKEGRHSKGIGYYYRPIGGTIELGERSDEALLREFNEEMGVEVMIVRYITCLENIFRIDDHIGHEITQIYEVDFKDKSLYEKEHFTVVEGDKVTYAKWVSKEEVVSGNKILYPNGLTDLLRLPSLLV</sequence>
<dbReference type="Pfam" id="PF00293">
    <property type="entry name" value="NUDIX"/>
    <property type="match status" value="1"/>
</dbReference>
<dbReference type="RefSeq" id="WP_171631315.1">
    <property type="nucleotide sequence ID" value="NZ_WHNY01000043.1"/>
</dbReference>
<dbReference type="EMBL" id="WHNY01000043">
    <property type="protein sequence ID" value="NOU65344.1"/>
    <property type="molecule type" value="Genomic_DNA"/>
</dbReference>
<keyword evidence="7" id="KW-1185">Reference proteome</keyword>
<dbReference type="InterPro" id="IPR050241">
    <property type="entry name" value="NAD-cap_RNA_hydrolase_NudC"/>
</dbReference>
<dbReference type="PANTHER" id="PTHR42904:SF1">
    <property type="entry name" value="NUCLEOSIDE DIPHOSPHATE-LINKED MOIETY X MOTIF 17"/>
    <property type="match status" value="1"/>
</dbReference>